<keyword evidence="2" id="KW-0238">DNA-binding</keyword>
<evidence type="ECO:0000256" key="3">
    <source>
        <dbReference type="ARBA" id="ARBA00023163"/>
    </source>
</evidence>
<dbReference type="GO" id="GO:0003700">
    <property type="term" value="F:DNA-binding transcription factor activity"/>
    <property type="evidence" value="ECO:0007669"/>
    <property type="project" value="InterPro"/>
</dbReference>
<evidence type="ECO:0000256" key="2">
    <source>
        <dbReference type="ARBA" id="ARBA00023125"/>
    </source>
</evidence>
<dbReference type="EMBL" id="DVIQ01000104">
    <property type="protein sequence ID" value="HIS32868.1"/>
    <property type="molecule type" value="Genomic_DNA"/>
</dbReference>
<sequence length="144" mass="16707">MEKKEIRELLFRAEKARKLRLRGPFLELGLTLGQGQPRILNNLLAHDHISQKELAGLCHLDVTTMSRTLDRMEEAGFLTRERDPACRRACLVCLTEKGREKAREVHRLFQEVDDIIWDGFSETEMEAFGKTLRKVCENLEQDTP</sequence>
<comment type="caution">
    <text evidence="5">The sequence shown here is derived from an EMBL/GenBank/DDBJ whole genome shotgun (WGS) entry which is preliminary data.</text>
</comment>
<evidence type="ECO:0000259" key="4">
    <source>
        <dbReference type="PROSITE" id="PS50995"/>
    </source>
</evidence>
<reference evidence="5" key="2">
    <citation type="journal article" date="2021" name="PeerJ">
        <title>Extensive microbial diversity within the chicken gut microbiome revealed by metagenomics and culture.</title>
        <authorList>
            <person name="Gilroy R."/>
            <person name="Ravi A."/>
            <person name="Getino M."/>
            <person name="Pursley I."/>
            <person name="Horton D.L."/>
            <person name="Alikhan N.F."/>
            <person name="Baker D."/>
            <person name="Gharbi K."/>
            <person name="Hall N."/>
            <person name="Watson M."/>
            <person name="Adriaenssens E.M."/>
            <person name="Foster-Nyarko E."/>
            <person name="Jarju S."/>
            <person name="Secka A."/>
            <person name="Antonio M."/>
            <person name="Oren A."/>
            <person name="Chaudhuri R.R."/>
            <person name="La Ragione R."/>
            <person name="Hildebrand F."/>
            <person name="Pallen M.J."/>
        </authorList>
    </citation>
    <scope>NUCLEOTIDE SEQUENCE</scope>
    <source>
        <strain evidence="5">CHK190-19873</strain>
    </source>
</reference>
<dbReference type="PANTHER" id="PTHR42756:SF1">
    <property type="entry name" value="TRANSCRIPTIONAL REPRESSOR OF EMRAB OPERON"/>
    <property type="match status" value="1"/>
</dbReference>
<dbReference type="PROSITE" id="PS50995">
    <property type="entry name" value="HTH_MARR_2"/>
    <property type="match status" value="1"/>
</dbReference>
<dbReference type="SUPFAM" id="SSF46785">
    <property type="entry name" value="Winged helix' DNA-binding domain"/>
    <property type="match status" value="1"/>
</dbReference>
<keyword evidence="1" id="KW-0805">Transcription regulation</keyword>
<dbReference type="SMART" id="SM00347">
    <property type="entry name" value="HTH_MARR"/>
    <property type="match status" value="1"/>
</dbReference>
<dbReference type="InterPro" id="IPR036388">
    <property type="entry name" value="WH-like_DNA-bd_sf"/>
</dbReference>
<accession>A0A9D1JLJ9</accession>
<feature type="domain" description="HTH marR-type" evidence="4">
    <location>
        <begin position="3"/>
        <end position="137"/>
    </location>
</feature>
<protein>
    <submittedName>
        <fullName evidence="5">MarR family transcriptional regulator</fullName>
    </submittedName>
</protein>
<evidence type="ECO:0000313" key="6">
    <source>
        <dbReference type="Proteomes" id="UP000823935"/>
    </source>
</evidence>
<evidence type="ECO:0000313" key="5">
    <source>
        <dbReference type="EMBL" id="HIS32868.1"/>
    </source>
</evidence>
<dbReference type="Pfam" id="PF01047">
    <property type="entry name" value="MarR"/>
    <property type="match status" value="1"/>
</dbReference>
<dbReference type="Gene3D" id="1.10.10.10">
    <property type="entry name" value="Winged helix-like DNA-binding domain superfamily/Winged helix DNA-binding domain"/>
    <property type="match status" value="1"/>
</dbReference>
<name>A0A9D1JLJ9_9FIRM</name>
<reference evidence="5" key="1">
    <citation type="submission" date="2020-10" db="EMBL/GenBank/DDBJ databases">
        <authorList>
            <person name="Gilroy R."/>
        </authorList>
    </citation>
    <scope>NUCLEOTIDE SEQUENCE</scope>
    <source>
        <strain evidence="5">CHK190-19873</strain>
    </source>
</reference>
<dbReference type="InterPro" id="IPR000835">
    <property type="entry name" value="HTH_MarR-typ"/>
</dbReference>
<dbReference type="AlphaFoldDB" id="A0A9D1JLJ9"/>
<dbReference type="Proteomes" id="UP000823935">
    <property type="component" value="Unassembled WGS sequence"/>
</dbReference>
<gene>
    <name evidence="5" type="ORF">IAB44_15190</name>
</gene>
<evidence type="ECO:0000256" key="1">
    <source>
        <dbReference type="ARBA" id="ARBA00023015"/>
    </source>
</evidence>
<dbReference type="InterPro" id="IPR036390">
    <property type="entry name" value="WH_DNA-bd_sf"/>
</dbReference>
<organism evidence="5 6">
    <name type="scientific">Candidatus Limivivens intestinipullorum</name>
    <dbReference type="NCBI Taxonomy" id="2840858"/>
    <lineage>
        <taxon>Bacteria</taxon>
        <taxon>Bacillati</taxon>
        <taxon>Bacillota</taxon>
        <taxon>Clostridia</taxon>
        <taxon>Lachnospirales</taxon>
        <taxon>Lachnospiraceae</taxon>
        <taxon>Lachnospiraceae incertae sedis</taxon>
        <taxon>Candidatus Limivivens</taxon>
    </lineage>
</organism>
<dbReference type="PANTHER" id="PTHR42756">
    <property type="entry name" value="TRANSCRIPTIONAL REGULATOR, MARR"/>
    <property type="match status" value="1"/>
</dbReference>
<keyword evidence="3" id="KW-0804">Transcription</keyword>
<proteinExistence type="predicted"/>
<dbReference type="PRINTS" id="PR00598">
    <property type="entry name" value="HTHMARR"/>
</dbReference>
<dbReference type="GO" id="GO:0003677">
    <property type="term" value="F:DNA binding"/>
    <property type="evidence" value="ECO:0007669"/>
    <property type="project" value="UniProtKB-KW"/>
</dbReference>